<dbReference type="InterPro" id="IPR046938">
    <property type="entry name" value="DNA_clamp_sf"/>
</dbReference>
<dbReference type="RefSeq" id="WP_309204808.1">
    <property type="nucleotide sequence ID" value="NZ_CP133586.1"/>
</dbReference>
<dbReference type="Proteomes" id="UP001235341">
    <property type="component" value="Chromosome"/>
</dbReference>
<organism evidence="1 2">
    <name type="scientific">Serratia fonticola</name>
    <dbReference type="NCBI Taxonomy" id="47917"/>
    <lineage>
        <taxon>Bacteria</taxon>
        <taxon>Pseudomonadati</taxon>
        <taxon>Pseudomonadota</taxon>
        <taxon>Gammaproteobacteria</taxon>
        <taxon>Enterobacterales</taxon>
        <taxon>Yersiniaceae</taxon>
        <taxon>Serratia</taxon>
    </lineage>
</organism>
<proteinExistence type="predicted"/>
<dbReference type="SUPFAM" id="SSF55979">
    <property type="entry name" value="DNA clamp"/>
    <property type="match status" value="1"/>
</dbReference>
<accession>A0ABY9PH15</accession>
<name>A0ABY9PH15_SERFO</name>
<evidence type="ECO:0000313" key="1">
    <source>
        <dbReference type="EMBL" id="WMT12545.1"/>
    </source>
</evidence>
<keyword evidence="2" id="KW-1185">Reference proteome</keyword>
<evidence type="ECO:0008006" key="3">
    <source>
        <dbReference type="Google" id="ProtNLM"/>
    </source>
</evidence>
<sequence length="172" mass="19240">MQITVQAAHFLAAFKFMATNDVRYYLNGMFFDHQDNKLVSTDGHRMFVGKHEGVESSVIISFVGKPPTRFGYVLIETDTGSADFYYKGNVVAILPCKVVDATYPDWRRLANNFTPSKIDEIGLTADYIGDALTVAKLFSKHHVCKFEFQGTAGAMRITYSAEAFGLIMPARF</sequence>
<dbReference type="Gene3D" id="3.10.150.10">
    <property type="entry name" value="DNA Polymerase III, subunit A, domain 2"/>
    <property type="match status" value="1"/>
</dbReference>
<reference evidence="1 2" key="1">
    <citation type="submission" date="2023-08" db="EMBL/GenBank/DDBJ databases">
        <title>Complete Genome and Methylome dissection of Serratia fonticola NEB369.</title>
        <authorList>
            <person name="Fomenkov A."/>
            <person name="Roberts R.D."/>
        </authorList>
    </citation>
    <scope>NUCLEOTIDE SEQUENCE [LARGE SCALE GENOMIC DNA]</scope>
    <source>
        <strain evidence="1 2">NEB369</strain>
    </source>
</reference>
<evidence type="ECO:0000313" key="2">
    <source>
        <dbReference type="Proteomes" id="UP001235341"/>
    </source>
</evidence>
<dbReference type="EMBL" id="CP133586">
    <property type="protein sequence ID" value="WMT12545.1"/>
    <property type="molecule type" value="Genomic_DNA"/>
</dbReference>
<gene>
    <name evidence="1" type="ORF">RFB13_14845</name>
</gene>
<protein>
    <recommendedName>
        <fullName evidence="3">DNA polymerase III beta sliding clamp central domain-containing protein</fullName>
    </recommendedName>
</protein>